<dbReference type="InterPro" id="IPR050228">
    <property type="entry name" value="Carboxylesterase_BioH"/>
</dbReference>
<dbReference type="InterPro" id="IPR000639">
    <property type="entry name" value="Epox_hydrolase-like"/>
</dbReference>
<evidence type="ECO:0000313" key="2">
    <source>
        <dbReference type="EMBL" id="CAA9294310.1"/>
    </source>
</evidence>
<name>A0A6J4K2W3_9BACT</name>
<dbReference type="InterPro" id="IPR000073">
    <property type="entry name" value="AB_hydrolase_1"/>
</dbReference>
<reference evidence="2" key="1">
    <citation type="submission" date="2020-02" db="EMBL/GenBank/DDBJ databases">
        <authorList>
            <person name="Meier V. D."/>
        </authorList>
    </citation>
    <scope>NUCLEOTIDE SEQUENCE</scope>
    <source>
        <strain evidence="2">AVDCRST_MAG63</strain>
    </source>
</reference>
<dbReference type="GO" id="GO:0003824">
    <property type="term" value="F:catalytic activity"/>
    <property type="evidence" value="ECO:0007669"/>
    <property type="project" value="InterPro"/>
</dbReference>
<proteinExistence type="predicted"/>
<dbReference type="SUPFAM" id="SSF53474">
    <property type="entry name" value="alpha/beta-Hydrolases"/>
    <property type="match status" value="1"/>
</dbReference>
<gene>
    <name evidence="2" type="ORF">AVDCRST_MAG63-4624</name>
</gene>
<dbReference type="Gene3D" id="3.40.50.1820">
    <property type="entry name" value="alpha/beta hydrolase"/>
    <property type="match status" value="1"/>
</dbReference>
<dbReference type="PANTHER" id="PTHR43194">
    <property type="entry name" value="HYDROLASE ALPHA/BETA FOLD FAMILY"/>
    <property type="match status" value="1"/>
</dbReference>
<dbReference type="PRINTS" id="PR00412">
    <property type="entry name" value="EPOXHYDRLASE"/>
</dbReference>
<protein>
    <recommendedName>
        <fullName evidence="1">AB hydrolase-1 domain-containing protein</fullName>
    </recommendedName>
</protein>
<accession>A0A6J4K2W3</accession>
<dbReference type="AlphaFoldDB" id="A0A6J4K2W3"/>
<evidence type="ECO:0000259" key="1">
    <source>
        <dbReference type="Pfam" id="PF00561"/>
    </source>
</evidence>
<sequence>MRETITEVATRDGVRLHVRGYESDAPAGEGQPIRPVLLLHGWPNSGRAWRAFADALLLGPGHRLIAPDFRGFGDSEKVTAGYTCDTFANDVEDVAASLGLSRYALIGHSMGGKIAQVLAARQPVELMGLALVAPAALGAAGAPEERKAAQRAAFGDQERTRELVSTMASHPLPAEMLAVLTEDGLRAAPAAWNGWIDTMREEDFSAGSAKIAVPTLVAGGGKDPLRTEEALRRDVVDPIDLAEYAEVPSVGHLVHIEAPEALAALLVNFLDRLPAPAAGGTGG</sequence>
<dbReference type="EMBL" id="CADCTO010000650">
    <property type="protein sequence ID" value="CAA9294310.1"/>
    <property type="molecule type" value="Genomic_DNA"/>
</dbReference>
<dbReference type="PANTHER" id="PTHR43194:SF2">
    <property type="entry name" value="PEROXISOMAL MEMBRANE PROTEIN LPX1"/>
    <property type="match status" value="1"/>
</dbReference>
<dbReference type="Pfam" id="PF00561">
    <property type="entry name" value="Abhydrolase_1"/>
    <property type="match status" value="1"/>
</dbReference>
<organism evidence="2">
    <name type="scientific">uncultured Armatimonadetes bacterium</name>
    <dbReference type="NCBI Taxonomy" id="157466"/>
    <lineage>
        <taxon>Bacteria</taxon>
        <taxon>Bacillati</taxon>
        <taxon>Armatimonadota</taxon>
        <taxon>environmental samples</taxon>
    </lineage>
</organism>
<dbReference type="InterPro" id="IPR029058">
    <property type="entry name" value="AB_hydrolase_fold"/>
</dbReference>
<dbReference type="PRINTS" id="PR00111">
    <property type="entry name" value="ABHYDROLASE"/>
</dbReference>
<feature type="domain" description="AB hydrolase-1" evidence="1">
    <location>
        <begin position="35"/>
        <end position="259"/>
    </location>
</feature>